<comment type="caution">
    <text evidence="2">The sequence shown here is derived from an EMBL/GenBank/DDBJ whole genome shotgun (WGS) entry which is preliminary data.</text>
</comment>
<dbReference type="AlphaFoldDB" id="A0A9P4Q0Y7"/>
<feature type="compositionally biased region" description="Low complexity" evidence="1">
    <location>
        <begin position="42"/>
        <end position="55"/>
    </location>
</feature>
<evidence type="ECO:0000256" key="1">
    <source>
        <dbReference type="SAM" id="MobiDB-lite"/>
    </source>
</evidence>
<feature type="compositionally biased region" description="Polar residues" evidence="1">
    <location>
        <begin position="31"/>
        <end position="41"/>
    </location>
</feature>
<keyword evidence="3" id="KW-1185">Reference proteome</keyword>
<organism evidence="2 3">
    <name type="scientific">Polychaeton citri CBS 116435</name>
    <dbReference type="NCBI Taxonomy" id="1314669"/>
    <lineage>
        <taxon>Eukaryota</taxon>
        <taxon>Fungi</taxon>
        <taxon>Dikarya</taxon>
        <taxon>Ascomycota</taxon>
        <taxon>Pezizomycotina</taxon>
        <taxon>Dothideomycetes</taxon>
        <taxon>Dothideomycetidae</taxon>
        <taxon>Capnodiales</taxon>
        <taxon>Capnodiaceae</taxon>
        <taxon>Polychaeton</taxon>
    </lineage>
</organism>
<evidence type="ECO:0000313" key="2">
    <source>
        <dbReference type="EMBL" id="KAF2717475.1"/>
    </source>
</evidence>
<name>A0A9P4Q0Y7_9PEZI</name>
<dbReference type="Proteomes" id="UP000799441">
    <property type="component" value="Unassembled WGS sequence"/>
</dbReference>
<dbReference type="EMBL" id="MU003843">
    <property type="protein sequence ID" value="KAF2717475.1"/>
    <property type="molecule type" value="Genomic_DNA"/>
</dbReference>
<reference evidence="2" key="1">
    <citation type="journal article" date="2020" name="Stud. Mycol.">
        <title>101 Dothideomycetes genomes: a test case for predicting lifestyles and emergence of pathogens.</title>
        <authorList>
            <person name="Haridas S."/>
            <person name="Albert R."/>
            <person name="Binder M."/>
            <person name="Bloem J."/>
            <person name="Labutti K."/>
            <person name="Salamov A."/>
            <person name="Andreopoulos B."/>
            <person name="Baker S."/>
            <person name="Barry K."/>
            <person name="Bills G."/>
            <person name="Bluhm B."/>
            <person name="Cannon C."/>
            <person name="Castanera R."/>
            <person name="Culley D."/>
            <person name="Daum C."/>
            <person name="Ezra D."/>
            <person name="Gonzalez J."/>
            <person name="Henrissat B."/>
            <person name="Kuo A."/>
            <person name="Liang C."/>
            <person name="Lipzen A."/>
            <person name="Lutzoni F."/>
            <person name="Magnuson J."/>
            <person name="Mondo S."/>
            <person name="Nolan M."/>
            <person name="Ohm R."/>
            <person name="Pangilinan J."/>
            <person name="Park H.-J."/>
            <person name="Ramirez L."/>
            <person name="Alfaro M."/>
            <person name="Sun H."/>
            <person name="Tritt A."/>
            <person name="Yoshinaga Y."/>
            <person name="Zwiers L.-H."/>
            <person name="Turgeon B."/>
            <person name="Goodwin S."/>
            <person name="Spatafora J."/>
            <person name="Crous P."/>
            <person name="Grigoriev I."/>
        </authorList>
    </citation>
    <scope>NUCLEOTIDE SEQUENCE</scope>
    <source>
        <strain evidence="2">CBS 116435</strain>
    </source>
</reference>
<dbReference type="Pfam" id="PF15496">
    <property type="entry name" value="DUF4646"/>
    <property type="match status" value="1"/>
</dbReference>
<accession>A0A9P4Q0Y7</accession>
<feature type="region of interest" description="Disordered" evidence="1">
    <location>
        <begin position="1"/>
        <end position="88"/>
    </location>
</feature>
<protein>
    <submittedName>
        <fullName evidence="2">Uncharacterized protein</fullName>
    </submittedName>
</protein>
<evidence type="ECO:0000313" key="3">
    <source>
        <dbReference type="Proteomes" id="UP000799441"/>
    </source>
</evidence>
<gene>
    <name evidence="2" type="ORF">K431DRAFT_233082</name>
</gene>
<dbReference type="InterPro" id="IPR028018">
    <property type="entry name" value="DUF4646"/>
</dbReference>
<sequence length="368" mass="39991">MSPDAETPSTLHRSSRSNSDASRPPPYSEHAFTSSTSNGSQSLTPSTSNATASPSVRPITSSADAPASRHASTSGSDNISIITRGSKGTQALRIKTSGSSLSSGFSYHPALFDLQVRPDEWERFTYQVVECTKLGIGDQAKMWSAATATALTGAIGTSIWVGRTMNRTLQEKRVKSAMLDMNDGGLGDTLQRWNDKYFKEKGLFAHLELSEHAMKNPEQKSKTVRMHHSLNISREERKKVKEERKFVIVISKLDDEGVPSEAVHELADDGVQRAELDTPSSTNIAELDNTGFDSSRPLSVTVAGDIKRDLAEIPEGYAELPATDIAEIDSTPIEKPDLENGRVSADTNTLQPPPLFGTPPVYTDKDKD</sequence>
<dbReference type="OrthoDB" id="252020at2759"/>
<feature type="compositionally biased region" description="Polar residues" evidence="1">
    <location>
        <begin position="70"/>
        <end position="88"/>
    </location>
</feature>
<proteinExistence type="predicted"/>
<feature type="region of interest" description="Disordered" evidence="1">
    <location>
        <begin position="327"/>
        <end position="368"/>
    </location>
</feature>
<feature type="compositionally biased region" description="Polar residues" evidence="1">
    <location>
        <begin position="7"/>
        <end position="21"/>
    </location>
</feature>